<protein>
    <submittedName>
        <fullName evidence="3">Uncharacterized protein</fullName>
    </submittedName>
</protein>
<accession>A0A5B8XXP6</accession>
<feature type="chain" id="PRO_5030106066" evidence="2">
    <location>
        <begin position="26"/>
        <end position="167"/>
    </location>
</feature>
<keyword evidence="4" id="KW-1185">Reference proteome</keyword>
<evidence type="ECO:0000313" key="3">
    <source>
        <dbReference type="EMBL" id="QDG49491.1"/>
    </source>
</evidence>
<keyword evidence="2" id="KW-0732">Signal</keyword>
<sequence length="167" mass="18102">MKARILTILCLALTLVAVGCDKARADNHAHDEANAEAPAEQKAGDDEEAKPEEAKQEEAKQEEAKQGELEQVEVAKAGQKFDPAIQAEQLPAGAWYCDMGTVHWAAMEKPEGGKCPECNMALKQHDPGKLAEQKEKAVEAKEDHGHEHGEGDDHGHEHAEGDHGHAH</sequence>
<feature type="region of interest" description="Disordered" evidence="1">
    <location>
        <begin position="126"/>
        <end position="167"/>
    </location>
</feature>
<accession>A0A4Y6PMH5</accession>
<evidence type="ECO:0000313" key="4">
    <source>
        <dbReference type="Proteomes" id="UP000315995"/>
    </source>
</evidence>
<dbReference type="RefSeq" id="WP_141195988.1">
    <property type="nucleotide sequence ID" value="NZ_CP041186.1"/>
</dbReference>
<evidence type="ECO:0000256" key="1">
    <source>
        <dbReference type="SAM" id="MobiDB-lite"/>
    </source>
</evidence>
<proteinExistence type="predicted"/>
<evidence type="ECO:0000256" key="2">
    <source>
        <dbReference type="SAM" id="SignalP"/>
    </source>
</evidence>
<gene>
    <name evidence="3" type="ORF">FIV42_01675</name>
</gene>
<name>A0A4Y6PMH5_PERCE</name>
<organism evidence="3 4">
    <name type="scientific">Persicimonas caeni</name>
    <dbReference type="NCBI Taxonomy" id="2292766"/>
    <lineage>
        <taxon>Bacteria</taxon>
        <taxon>Deltaproteobacteria</taxon>
        <taxon>Bradymonadales</taxon>
        <taxon>Bradymonadaceae</taxon>
        <taxon>Persicimonas</taxon>
    </lineage>
</organism>
<dbReference type="AlphaFoldDB" id="A0A4Y6PMH5"/>
<reference evidence="3 4" key="1">
    <citation type="submission" date="2019-06" db="EMBL/GenBank/DDBJ databases">
        <title>Persicimonas caeni gen. nov., sp. nov., a predatory bacterium isolated from solar saltern.</title>
        <authorList>
            <person name="Wang S."/>
        </authorList>
    </citation>
    <scope>NUCLEOTIDE SEQUENCE [LARGE SCALE GENOMIC DNA]</scope>
    <source>
        <strain evidence="3 4">YN101</strain>
    </source>
</reference>
<dbReference type="OrthoDB" id="5526085at2"/>
<dbReference type="EMBL" id="CP041186">
    <property type="protein sequence ID" value="QDG49491.1"/>
    <property type="molecule type" value="Genomic_DNA"/>
</dbReference>
<feature type="signal peptide" evidence="2">
    <location>
        <begin position="1"/>
        <end position="25"/>
    </location>
</feature>
<dbReference type="PROSITE" id="PS51257">
    <property type="entry name" value="PROKAR_LIPOPROTEIN"/>
    <property type="match status" value="1"/>
</dbReference>
<dbReference type="Proteomes" id="UP000315995">
    <property type="component" value="Chromosome"/>
</dbReference>
<feature type="region of interest" description="Disordered" evidence="1">
    <location>
        <begin position="27"/>
        <end position="71"/>
    </location>
</feature>
<feature type="compositionally biased region" description="Basic and acidic residues" evidence="1">
    <location>
        <begin position="51"/>
        <end position="68"/>
    </location>
</feature>